<comment type="similarity">
    <text evidence="2">Belongs to the nucleobase:cation symporter-2 (NCS2) (TC 2.A.40) family.</text>
</comment>
<keyword evidence="3" id="KW-0813">Transport</keyword>
<feature type="transmembrane region" description="Helical" evidence="7">
    <location>
        <begin position="243"/>
        <end position="264"/>
    </location>
</feature>
<feature type="transmembrane region" description="Helical" evidence="7">
    <location>
        <begin position="385"/>
        <end position="404"/>
    </location>
</feature>
<dbReference type="GO" id="GO:0042907">
    <property type="term" value="F:xanthine transmembrane transporter activity"/>
    <property type="evidence" value="ECO:0007669"/>
    <property type="project" value="TreeGrafter"/>
</dbReference>
<evidence type="ECO:0000313" key="9">
    <source>
        <dbReference type="Proteomes" id="UP000199481"/>
    </source>
</evidence>
<feature type="transmembrane region" description="Helical" evidence="7">
    <location>
        <begin position="416"/>
        <end position="436"/>
    </location>
</feature>
<keyword evidence="5 7" id="KW-1133">Transmembrane helix</keyword>
<proteinExistence type="inferred from homology"/>
<feature type="transmembrane region" description="Helical" evidence="7">
    <location>
        <begin position="108"/>
        <end position="128"/>
    </location>
</feature>
<feature type="transmembrane region" description="Helical" evidence="7">
    <location>
        <begin position="54"/>
        <end position="73"/>
    </location>
</feature>
<keyword evidence="9" id="KW-1185">Reference proteome</keyword>
<evidence type="ECO:0000256" key="3">
    <source>
        <dbReference type="ARBA" id="ARBA00022448"/>
    </source>
</evidence>
<reference evidence="9" key="1">
    <citation type="submission" date="2016-10" db="EMBL/GenBank/DDBJ databases">
        <authorList>
            <person name="Varghese N."/>
            <person name="Submissions S."/>
        </authorList>
    </citation>
    <scope>NUCLEOTIDE SEQUENCE [LARGE SCALE GENOMIC DNA]</scope>
    <source>
        <strain evidence="9">MPL-11</strain>
    </source>
</reference>
<name>A0A1H0ZIG6_9LACT</name>
<keyword evidence="4 7" id="KW-0812">Transmembrane</keyword>
<organism evidence="8 9">
    <name type="scientific">Carnobacterium viridans</name>
    <dbReference type="NCBI Taxonomy" id="174587"/>
    <lineage>
        <taxon>Bacteria</taxon>
        <taxon>Bacillati</taxon>
        <taxon>Bacillota</taxon>
        <taxon>Bacilli</taxon>
        <taxon>Lactobacillales</taxon>
        <taxon>Carnobacteriaceae</taxon>
        <taxon>Carnobacterium</taxon>
    </lineage>
</organism>
<dbReference type="GO" id="GO:0005886">
    <property type="term" value="C:plasma membrane"/>
    <property type="evidence" value="ECO:0007669"/>
    <property type="project" value="TreeGrafter"/>
</dbReference>
<feature type="transmembrane region" description="Helical" evidence="7">
    <location>
        <begin position="328"/>
        <end position="349"/>
    </location>
</feature>
<comment type="subcellular location">
    <subcellularLocation>
        <location evidence="1">Membrane</location>
        <topology evidence="1">Multi-pass membrane protein</topology>
    </subcellularLocation>
</comment>
<dbReference type="NCBIfam" id="NF037981">
    <property type="entry name" value="NCS2_1"/>
    <property type="match status" value="1"/>
</dbReference>
<keyword evidence="6 7" id="KW-0472">Membrane</keyword>
<dbReference type="PANTHER" id="PTHR42810">
    <property type="entry name" value="PURINE PERMEASE C1399.01C-RELATED"/>
    <property type="match status" value="1"/>
</dbReference>
<feature type="transmembrane region" description="Helical" evidence="7">
    <location>
        <begin position="135"/>
        <end position="157"/>
    </location>
</feature>
<sequence length="439" mass="45930">MENTETLLTVGTEDDVSWKQSFLLGLQHLLAMDVYVVPFIVAMTVGFSSGQSAILIQSTFIAAGIATIIQSGLLMKMPVAQRASFIPIGAIAGITLANGGGMEGWSTAMGASFVGAVVVTILGFTGLFHKLIDSFVPSIVGGTIIFCVGLSLMPAAVNDNIYQSAVGTIGQNISLAVITGIVMIGCSILGNHSSKGGRIFRISSVIIALFVGSILAGFMGILDLTPVAEAKWFSMPQFIFKDFTFSFDFSAIITMLIIYIVLLAETTGTWLAVSNVTKVPLDKDRLNRGVIGEGLGCMTAALLGTTPVTGYSSNAGIITITGIASRRVFLAAGGLFIIFGLSGKLSVLISSIPSAVIGGVFALVCGVIAMSGFQVLKKETIGQKATYVVSIPILLVVALTFLPSDYLNSLPTMVRYLFGSPIAIASLMAIILNKLLPQD</sequence>
<dbReference type="OrthoDB" id="9805749at2"/>
<dbReference type="InterPro" id="IPR006043">
    <property type="entry name" value="NCS2"/>
</dbReference>
<evidence type="ECO:0000256" key="1">
    <source>
        <dbReference type="ARBA" id="ARBA00004141"/>
    </source>
</evidence>
<protein>
    <submittedName>
        <fullName evidence="8">Nucleobase:cation symporter-2, NCS2 family</fullName>
    </submittedName>
</protein>
<feature type="transmembrane region" description="Helical" evidence="7">
    <location>
        <begin position="169"/>
        <end position="190"/>
    </location>
</feature>
<feature type="transmembrane region" description="Helical" evidence="7">
    <location>
        <begin position="202"/>
        <end position="223"/>
    </location>
</feature>
<dbReference type="AlphaFoldDB" id="A0A1H0ZIG6"/>
<dbReference type="RefSeq" id="WP_089976787.1">
    <property type="nucleotide sequence ID" value="NZ_CP084916.1"/>
</dbReference>
<dbReference type="EMBL" id="FNJW01000008">
    <property type="protein sequence ID" value="SDQ27137.1"/>
    <property type="molecule type" value="Genomic_DNA"/>
</dbReference>
<dbReference type="Pfam" id="PF00860">
    <property type="entry name" value="Xan_ur_permease"/>
    <property type="match status" value="1"/>
</dbReference>
<evidence type="ECO:0000256" key="7">
    <source>
        <dbReference type="SAM" id="Phobius"/>
    </source>
</evidence>
<dbReference type="PANTHER" id="PTHR42810:SF2">
    <property type="entry name" value="PURINE PERMEASE C1399.01C-RELATED"/>
    <property type="match status" value="1"/>
</dbReference>
<evidence type="ECO:0000256" key="6">
    <source>
        <dbReference type="ARBA" id="ARBA00023136"/>
    </source>
</evidence>
<gene>
    <name evidence="8" type="ORF">SAMN04487752_1536</name>
</gene>
<feature type="transmembrane region" description="Helical" evidence="7">
    <location>
        <begin position="355"/>
        <end position="373"/>
    </location>
</feature>
<evidence type="ECO:0000256" key="4">
    <source>
        <dbReference type="ARBA" id="ARBA00022692"/>
    </source>
</evidence>
<evidence type="ECO:0000256" key="2">
    <source>
        <dbReference type="ARBA" id="ARBA00008821"/>
    </source>
</evidence>
<dbReference type="Proteomes" id="UP000199481">
    <property type="component" value="Unassembled WGS sequence"/>
</dbReference>
<accession>A0A1H0ZIG6</accession>
<feature type="transmembrane region" description="Helical" evidence="7">
    <location>
        <begin position="29"/>
        <end position="48"/>
    </location>
</feature>
<evidence type="ECO:0000256" key="5">
    <source>
        <dbReference type="ARBA" id="ARBA00022989"/>
    </source>
</evidence>
<feature type="transmembrane region" description="Helical" evidence="7">
    <location>
        <begin position="85"/>
        <end position="102"/>
    </location>
</feature>
<evidence type="ECO:0000313" key="8">
    <source>
        <dbReference type="EMBL" id="SDQ27137.1"/>
    </source>
</evidence>